<gene>
    <name evidence="2" type="ORF">PR048_022437</name>
</gene>
<organism evidence="2 3">
    <name type="scientific">Dryococelus australis</name>
    <dbReference type="NCBI Taxonomy" id="614101"/>
    <lineage>
        <taxon>Eukaryota</taxon>
        <taxon>Metazoa</taxon>
        <taxon>Ecdysozoa</taxon>
        <taxon>Arthropoda</taxon>
        <taxon>Hexapoda</taxon>
        <taxon>Insecta</taxon>
        <taxon>Pterygota</taxon>
        <taxon>Neoptera</taxon>
        <taxon>Polyneoptera</taxon>
        <taxon>Phasmatodea</taxon>
        <taxon>Verophasmatodea</taxon>
        <taxon>Anareolatae</taxon>
        <taxon>Phasmatidae</taxon>
        <taxon>Eurycanthinae</taxon>
        <taxon>Dryococelus</taxon>
    </lineage>
</organism>
<sequence length="834" mass="92079">MQPLSDVFGLQTFHDYMLDCVIHSTDVTEWRLPEQLWAAIGAAWTNISPQLFRPLVESMPRTVTALRCVTYTILSPCVAPVNCRAVNSSKHIENGRGGGFCRVALCSSVLCNSGISVCVLQVPAASRLNCVAERLKSWSVDETFIHAASMFTYGKDIIPQARTEWYSKVPTHDIGGGGSADIVVRLLASHVGEPGSIPGWVAPGFSHVGIVPDDDTDRRVFLGISRFPRPFIPALLLTHLASPSSVLKTSIRWKGFNSTIGQQNIERVHLEGGNFQSQYTPCFAVVARQWASVLNIYRTPLRVNWTPREQCEPHARATPLPSLHKLEPKTRQPWTRQGRVCNCNPRKDGKGEGGLPTYPTSRSASFQESRRECIVTTETLHALRVGAMRHLACLSMSPLSLPHILTLDVQLHPTLKTRLDFTYCAGIIIFRVIISVSEYQRNERTRETADTRENPPTAGIIQDDSDPGPIPGGRPHRGSDPGRLSGSMCPLVPRDPVTNISAEELADNRNGITCVFGVQSRMSRRGVSMYQRQPKDARFCMTKSSDHSFFFAEDTITSPVHVCMLQSFAVPQFARVSSRCHYSIRRSTDSLRLVDPCPSRLDISWTIVIENTSCVNFWIALRNVINSKLGNFMDLRVLSRLPPPKHNGSQCESNCEKLADKVGLKRVYTEVTFSIGPEFIRHGLVVFEPITDLQGNKKRIPYCQVWGNTGATANQQTFEARLCKGLCNLAYRSARNTGDPGWRVCACSGGKLFVVSIGPGSGCAPSRLTSGCKIHERADVVADTVRERVPRGLAVPVASCLINPLCRAVWTRAEREVLEIRGGVGRAAEGLKGD</sequence>
<keyword evidence="3" id="KW-1185">Reference proteome</keyword>
<reference evidence="2 3" key="1">
    <citation type="submission" date="2023-02" db="EMBL/GenBank/DDBJ databases">
        <title>LHISI_Scaffold_Assembly.</title>
        <authorList>
            <person name="Stuart O.P."/>
            <person name="Cleave R."/>
            <person name="Magrath M.J.L."/>
            <person name="Mikheyev A.S."/>
        </authorList>
    </citation>
    <scope>NUCLEOTIDE SEQUENCE [LARGE SCALE GENOMIC DNA]</scope>
    <source>
        <strain evidence="2">Daus_M_001</strain>
        <tissue evidence="2">Leg muscle</tissue>
    </source>
</reference>
<feature type="compositionally biased region" description="Basic and acidic residues" evidence="1">
    <location>
        <begin position="441"/>
        <end position="453"/>
    </location>
</feature>
<feature type="region of interest" description="Disordered" evidence="1">
    <location>
        <begin position="337"/>
        <end position="364"/>
    </location>
</feature>
<protein>
    <submittedName>
        <fullName evidence="2">Uncharacterized protein</fullName>
    </submittedName>
</protein>
<evidence type="ECO:0000313" key="2">
    <source>
        <dbReference type="EMBL" id="KAJ8877974.1"/>
    </source>
</evidence>
<name>A0ABQ9H125_9NEOP</name>
<accession>A0ABQ9H125</accession>
<evidence type="ECO:0000313" key="3">
    <source>
        <dbReference type="Proteomes" id="UP001159363"/>
    </source>
</evidence>
<comment type="caution">
    <text evidence="2">The sequence shown here is derived from an EMBL/GenBank/DDBJ whole genome shotgun (WGS) entry which is preliminary data.</text>
</comment>
<evidence type="ECO:0000256" key="1">
    <source>
        <dbReference type="SAM" id="MobiDB-lite"/>
    </source>
</evidence>
<proteinExistence type="predicted"/>
<feature type="region of interest" description="Disordered" evidence="1">
    <location>
        <begin position="441"/>
        <end position="488"/>
    </location>
</feature>
<dbReference type="Proteomes" id="UP001159363">
    <property type="component" value="Chromosome 7"/>
</dbReference>
<dbReference type="EMBL" id="JARBHB010000008">
    <property type="protein sequence ID" value="KAJ8877974.1"/>
    <property type="molecule type" value="Genomic_DNA"/>
</dbReference>